<protein>
    <submittedName>
        <fullName evidence="2">Uncharacterized protein</fullName>
    </submittedName>
</protein>
<feature type="transmembrane region" description="Helical" evidence="1">
    <location>
        <begin position="5"/>
        <end position="26"/>
    </location>
</feature>
<name>A0A2M7VGC0_9BACT</name>
<comment type="caution">
    <text evidence="2">The sequence shown here is derived from an EMBL/GenBank/DDBJ whole genome shotgun (WGS) entry which is preliminary data.</text>
</comment>
<reference evidence="3" key="1">
    <citation type="submission" date="2017-09" db="EMBL/GenBank/DDBJ databases">
        <title>Depth-based differentiation of microbial function through sediment-hosted aquifers and enrichment of novel symbionts in the deep terrestrial subsurface.</title>
        <authorList>
            <person name="Probst A.J."/>
            <person name="Ladd B."/>
            <person name="Jarett J.K."/>
            <person name="Geller-Mcgrath D.E."/>
            <person name="Sieber C.M.K."/>
            <person name="Emerson J.B."/>
            <person name="Anantharaman K."/>
            <person name="Thomas B.C."/>
            <person name="Malmstrom R."/>
            <person name="Stieglmeier M."/>
            <person name="Klingl A."/>
            <person name="Woyke T."/>
            <person name="Ryan C.M."/>
            <person name="Banfield J.F."/>
        </authorList>
    </citation>
    <scope>NUCLEOTIDE SEQUENCE [LARGE SCALE GENOMIC DNA]</scope>
</reference>
<evidence type="ECO:0000313" key="2">
    <source>
        <dbReference type="EMBL" id="PIZ99732.1"/>
    </source>
</evidence>
<keyword evidence="1" id="KW-1133">Transmembrane helix</keyword>
<dbReference type="AlphaFoldDB" id="A0A2M7VGC0"/>
<evidence type="ECO:0000256" key="1">
    <source>
        <dbReference type="SAM" id="Phobius"/>
    </source>
</evidence>
<proteinExistence type="predicted"/>
<gene>
    <name evidence="2" type="ORF">COX77_00640</name>
</gene>
<dbReference type="Proteomes" id="UP000230405">
    <property type="component" value="Unassembled WGS sequence"/>
</dbReference>
<sequence length="295" mass="34511">MLVIAILIICIVTLFSYLELFIYVAVQSSNVYVWPLLMLVPLIIFILNPWQYGFKSIIIKSCFIVLVFSFFIYTIPYTWQQTSLILQEENNIDTDQEESVDYPIGMVNHQPSGRAFEMIELTNGTNKIDLDKDGIIDSVFVAKRNNGVSSHTYNTYFFSMQSPSEYSNELKKNISYWNVVTIWKVYKESENDEMYKDYLTSTENAYGSSRAIILIEESNQASTLVIAEKEMSIRTDPNWSFGTPERVGFHFYDLKENNMEDYTSDTYYKYRDTAYTEKKYSNVYKAINEELKTLY</sequence>
<feature type="transmembrane region" description="Helical" evidence="1">
    <location>
        <begin position="57"/>
        <end position="79"/>
    </location>
</feature>
<keyword evidence="1" id="KW-0812">Transmembrane</keyword>
<accession>A0A2M7VGC0</accession>
<organism evidence="2 3">
    <name type="scientific">Candidatus Komeilibacteria bacterium CG_4_10_14_0_2_um_filter_37_10</name>
    <dbReference type="NCBI Taxonomy" id="1974470"/>
    <lineage>
        <taxon>Bacteria</taxon>
        <taxon>Candidatus Komeiliibacteriota</taxon>
    </lineage>
</organism>
<evidence type="ECO:0000313" key="3">
    <source>
        <dbReference type="Proteomes" id="UP000230405"/>
    </source>
</evidence>
<dbReference type="EMBL" id="PFPO01000013">
    <property type="protein sequence ID" value="PIZ99732.1"/>
    <property type="molecule type" value="Genomic_DNA"/>
</dbReference>
<feature type="transmembrane region" description="Helical" evidence="1">
    <location>
        <begin position="32"/>
        <end position="50"/>
    </location>
</feature>
<keyword evidence="1" id="KW-0472">Membrane</keyword>